<feature type="non-terminal residue" evidence="4">
    <location>
        <position position="1"/>
    </location>
</feature>
<dbReference type="Gene3D" id="3.40.50.300">
    <property type="entry name" value="P-loop containing nucleotide triphosphate hydrolases"/>
    <property type="match status" value="1"/>
</dbReference>
<evidence type="ECO:0000256" key="1">
    <source>
        <dbReference type="ARBA" id="ARBA00022741"/>
    </source>
</evidence>
<evidence type="ECO:0000313" key="5">
    <source>
        <dbReference type="Proteomes" id="UP000198287"/>
    </source>
</evidence>
<keyword evidence="5" id="KW-1185">Reference proteome</keyword>
<dbReference type="Gene3D" id="1.10.8.60">
    <property type="match status" value="1"/>
</dbReference>
<keyword evidence="1" id="KW-0547">Nucleotide-binding</keyword>
<dbReference type="GO" id="GO:0005524">
    <property type="term" value="F:ATP binding"/>
    <property type="evidence" value="ECO:0007669"/>
    <property type="project" value="UniProtKB-KW"/>
</dbReference>
<proteinExistence type="predicted"/>
<evidence type="ECO:0000256" key="2">
    <source>
        <dbReference type="ARBA" id="ARBA00022840"/>
    </source>
</evidence>
<dbReference type="InterPro" id="IPR015415">
    <property type="entry name" value="Spast_Vps4_C"/>
</dbReference>
<dbReference type="EMBL" id="LNIX01000018">
    <property type="protein sequence ID" value="OXA45180.1"/>
    <property type="molecule type" value="Genomic_DNA"/>
</dbReference>
<comment type="caution">
    <text evidence="4">The sequence shown here is derived from an EMBL/GenBank/DDBJ whole genome shotgun (WGS) entry which is preliminary data.</text>
</comment>
<dbReference type="OrthoDB" id="6381337at2759"/>
<organism evidence="4 5">
    <name type="scientific">Folsomia candida</name>
    <name type="common">Springtail</name>
    <dbReference type="NCBI Taxonomy" id="158441"/>
    <lineage>
        <taxon>Eukaryota</taxon>
        <taxon>Metazoa</taxon>
        <taxon>Ecdysozoa</taxon>
        <taxon>Arthropoda</taxon>
        <taxon>Hexapoda</taxon>
        <taxon>Collembola</taxon>
        <taxon>Entomobryomorpha</taxon>
        <taxon>Isotomoidea</taxon>
        <taxon>Isotomidae</taxon>
        <taxon>Proisotominae</taxon>
        <taxon>Folsomia</taxon>
    </lineage>
</organism>
<dbReference type="InterPro" id="IPR027417">
    <property type="entry name" value="P-loop_NTPase"/>
</dbReference>
<dbReference type="AlphaFoldDB" id="A0A226DJ76"/>
<dbReference type="Proteomes" id="UP000198287">
    <property type="component" value="Unassembled WGS sequence"/>
</dbReference>
<keyword evidence="2" id="KW-0067">ATP-binding</keyword>
<evidence type="ECO:0000313" key="4">
    <source>
        <dbReference type="EMBL" id="OXA45180.1"/>
    </source>
</evidence>
<dbReference type="Pfam" id="PF09336">
    <property type="entry name" value="Vps4_C"/>
    <property type="match status" value="1"/>
</dbReference>
<reference evidence="4 5" key="1">
    <citation type="submission" date="2015-12" db="EMBL/GenBank/DDBJ databases">
        <title>The genome of Folsomia candida.</title>
        <authorList>
            <person name="Faddeeva A."/>
            <person name="Derks M.F."/>
            <person name="Anvar Y."/>
            <person name="Smit S."/>
            <person name="Van Straalen N."/>
            <person name="Roelofs D."/>
        </authorList>
    </citation>
    <scope>NUCLEOTIDE SEQUENCE [LARGE SCALE GENOMIC DNA]</scope>
    <source>
        <strain evidence="4 5">VU population</strain>
        <tissue evidence="4">Whole body</tissue>
    </source>
</reference>
<gene>
    <name evidence="4" type="ORF">Fcan01_19971</name>
</gene>
<accession>A0A226DJ76</accession>
<evidence type="ECO:0000259" key="3">
    <source>
        <dbReference type="Pfam" id="PF09336"/>
    </source>
</evidence>
<dbReference type="STRING" id="158441.A0A226DJ76"/>
<protein>
    <submittedName>
        <fullName evidence="4">Vacuolar protein sorting-associated protein 4A</fullName>
    </submittedName>
</protein>
<sequence length="495" mass="56411">FPPNQRVVRTPGPLGTHVEEKTLCIRHNLAIDGMIIFSIYVSVFVSWRGEYTNVCPVYKPERFKFYYHVGLPSEEDRKEILIAVLGESLSENISEKAWKTLLLSTTVFSSADLANIRIILQDLPLRKAFASKYFRRYNGEDPNNQQIIVTGWIPCDEHHPWAKRMNLQEIPCDRLILPRLTEQDVIMATAAVPASLNCDDPLGDVQENERFAKEYAFSCDMDLLNVDFSIDSALEDAENKSKMHQLGPHTVKPFVVWDNGRFKSSTDPHSFVDPYKQELSVESNAAVKQAACKEYLEYSGSIEDSLTMSSLQSSSGSCSSGSSASGGSDWTSSLYFTANAKTPGIYPAKISDEELMDYFKKVEGTEDQIIRVWIFKQNLSAWLPKVFGAWHEFTVVESTNYFWSFEKDSKGICVQRAKTRVHVKDWYRGVERTGSVTPEGRDPQKGREGDTVNDIIWWIYKENYLKRGYHATKSNCHYFASLIFEAIARQKGRRL</sequence>
<feature type="domain" description="Spastin/Vps4 C-terminal" evidence="3">
    <location>
        <begin position="152"/>
        <end position="214"/>
    </location>
</feature>
<name>A0A226DJ76_FOLCA</name>